<sequence>MAVRSIHFIAGLLVLTATAAPAAHAVEPAALPSGTYLFDPGHTRVTWSVSHLGYSTYTGLVPQVRGSLRIDPAHPEAARLDAQVPMTLITSLDPSLDRRLHGGQFFAVGRYPTARYEASSLIMTGPGRARLDGMLTLCGVTHPVAMNVVFGGAGTDPVDGRLTVGFSGAAIVRRSSFGVVAYVPLVGDDVSLTLEAELKPQPTEKIP</sequence>
<dbReference type="InterPro" id="IPR036761">
    <property type="entry name" value="TTHA0802/YceI-like_sf"/>
</dbReference>
<dbReference type="Gene3D" id="2.40.128.110">
    <property type="entry name" value="Lipid/polyisoprenoid-binding, YceI-like"/>
    <property type="match status" value="1"/>
</dbReference>
<gene>
    <name evidence="3" type="ORF">FE263_04180</name>
</gene>
<feature type="domain" description="Lipid/polyisoprenoid-binding YceI-like" evidence="2">
    <location>
        <begin position="35"/>
        <end position="199"/>
    </location>
</feature>
<keyword evidence="4" id="KW-1185">Reference proteome</keyword>
<name>A0A5R9JJ73_9PROT</name>
<reference evidence="3 4" key="1">
    <citation type="submission" date="2019-05" db="EMBL/GenBank/DDBJ databases">
        <authorList>
            <person name="Pankratov T."/>
            <person name="Grouzdev D."/>
        </authorList>
    </citation>
    <scope>NUCLEOTIDE SEQUENCE [LARGE SCALE GENOMIC DNA]</scope>
    <source>
        <strain evidence="3 4">KEBCLARHB70R</strain>
    </source>
</reference>
<dbReference type="Proteomes" id="UP000305654">
    <property type="component" value="Unassembled WGS sequence"/>
</dbReference>
<dbReference type="PANTHER" id="PTHR34406">
    <property type="entry name" value="PROTEIN YCEI"/>
    <property type="match status" value="1"/>
</dbReference>
<dbReference type="AlphaFoldDB" id="A0A5R9JJ73"/>
<organism evidence="3 4">
    <name type="scientific">Lichenicoccus roseus</name>
    <dbReference type="NCBI Taxonomy" id="2683649"/>
    <lineage>
        <taxon>Bacteria</taxon>
        <taxon>Pseudomonadati</taxon>
        <taxon>Pseudomonadota</taxon>
        <taxon>Alphaproteobacteria</taxon>
        <taxon>Acetobacterales</taxon>
        <taxon>Acetobacteraceae</taxon>
        <taxon>Lichenicoccus</taxon>
    </lineage>
</organism>
<dbReference type="SUPFAM" id="SSF101874">
    <property type="entry name" value="YceI-like"/>
    <property type="match status" value="1"/>
</dbReference>
<evidence type="ECO:0000313" key="3">
    <source>
        <dbReference type="EMBL" id="TLU74388.1"/>
    </source>
</evidence>
<dbReference type="OrthoDB" id="9811006at2"/>
<dbReference type="Pfam" id="PF04264">
    <property type="entry name" value="YceI"/>
    <property type="match status" value="1"/>
</dbReference>
<evidence type="ECO:0000256" key="1">
    <source>
        <dbReference type="SAM" id="SignalP"/>
    </source>
</evidence>
<dbReference type="SMART" id="SM00867">
    <property type="entry name" value="YceI"/>
    <property type="match status" value="1"/>
</dbReference>
<protein>
    <submittedName>
        <fullName evidence="3">YceI family protein</fullName>
    </submittedName>
</protein>
<dbReference type="EMBL" id="VCDI01000001">
    <property type="protein sequence ID" value="TLU74388.1"/>
    <property type="molecule type" value="Genomic_DNA"/>
</dbReference>
<keyword evidence="1" id="KW-0732">Signal</keyword>
<dbReference type="InterPro" id="IPR007372">
    <property type="entry name" value="Lipid/polyisoprenoid-bd_YceI"/>
</dbReference>
<dbReference type="PANTHER" id="PTHR34406:SF1">
    <property type="entry name" value="PROTEIN YCEI"/>
    <property type="match status" value="1"/>
</dbReference>
<feature type="signal peptide" evidence="1">
    <location>
        <begin position="1"/>
        <end position="25"/>
    </location>
</feature>
<evidence type="ECO:0000259" key="2">
    <source>
        <dbReference type="SMART" id="SM00867"/>
    </source>
</evidence>
<accession>A0A5R9JJ73</accession>
<evidence type="ECO:0000313" key="4">
    <source>
        <dbReference type="Proteomes" id="UP000305654"/>
    </source>
</evidence>
<proteinExistence type="predicted"/>
<feature type="chain" id="PRO_5024301976" evidence="1">
    <location>
        <begin position="26"/>
        <end position="207"/>
    </location>
</feature>
<comment type="caution">
    <text evidence="3">The sequence shown here is derived from an EMBL/GenBank/DDBJ whole genome shotgun (WGS) entry which is preliminary data.</text>
</comment>